<evidence type="ECO:0000256" key="4">
    <source>
        <dbReference type="ARBA" id="ARBA00022679"/>
    </source>
</evidence>
<dbReference type="GO" id="GO:0005737">
    <property type="term" value="C:cytoplasm"/>
    <property type="evidence" value="ECO:0007669"/>
    <property type="project" value="UniProtKB-SubCell"/>
</dbReference>
<evidence type="ECO:0000256" key="3">
    <source>
        <dbReference type="ARBA" id="ARBA00022490"/>
    </source>
</evidence>
<feature type="domain" description="Sulfotransferase" evidence="6">
    <location>
        <begin position="57"/>
        <end position="309"/>
    </location>
</feature>
<evidence type="ECO:0000313" key="7">
    <source>
        <dbReference type="Ensembl" id="ENSVKKP00000005454.1"/>
    </source>
</evidence>
<dbReference type="PANTHER" id="PTHR11783">
    <property type="entry name" value="SULFOTRANSFERASE SULT"/>
    <property type="match status" value="1"/>
</dbReference>
<dbReference type="Gene3D" id="3.40.50.300">
    <property type="entry name" value="P-loop containing nucleotide triphosphate hydrolases"/>
    <property type="match status" value="1"/>
</dbReference>
<dbReference type="InterPro" id="IPR027417">
    <property type="entry name" value="P-loop_NTPase"/>
</dbReference>
<dbReference type="AlphaFoldDB" id="A0A8D2IVQ0"/>
<proteinExistence type="inferred from homology"/>
<keyword evidence="4 5" id="KW-0808">Transferase</keyword>
<keyword evidence="8" id="KW-1185">Reference proteome</keyword>
<protein>
    <recommendedName>
        <fullName evidence="5">Sulfotransferase</fullName>
        <ecNumber evidence="5">2.8.2.-</ecNumber>
    </recommendedName>
</protein>
<dbReference type="Proteomes" id="UP000694545">
    <property type="component" value="Unplaced"/>
</dbReference>
<evidence type="ECO:0000259" key="6">
    <source>
        <dbReference type="Pfam" id="PF00685"/>
    </source>
</evidence>
<dbReference type="GO" id="GO:0008146">
    <property type="term" value="F:sulfotransferase activity"/>
    <property type="evidence" value="ECO:0007669"/>
    <property type="project" value="InterPro"/>
</dbReference>
<reference evidence="7" key="2">
    <citation type="submission" date="2025-09" db="UniProtKB">
        <authorList>
            <consortium name="Ensembl"/>
        </authorList>
    </citation>
    <scope>IDENTIFICATION</scope>
</reference>
<dbReference type="FunFam" id="3.40.50.300:FF:000433">
    <property type="entry name" value="Estrogen sulfotransferase"/>
    <property type="match status" value="1"/>
</dbReference>
<keyword evidence="3" id="KW-0963">Cytoplasm</keyword>
<dbReference type="InterPro" id="IPR000863">
    <property type="entry name" value="Sulfotransferase_dom"/>
</dbReference>
<dbReference type="Ensembl" id="ENSVKKT00000005608.1">
    <property type="protein sequence ID" value="ENSVKKP00000005454.1"/>
    <property type="gene ID" value="ENSVKKG00000002634.1"/>
</dbReference>
<dbReference type="SUPFAM" id="SSF52540">
    <property type="entry name" value="P-loop containing nucleoside triphosphate hydrolases"/>
    <property type="match status" value="1"/>
</dbReference>
<sequence length="316" mass="36471">MQRVGQLAIDQEGNHWSCQGQGVQDAVRLDLLEVEGVPLLSKDAQNWDSLWGFQARPDDVLISTYPKAGTTWMQEIVDMLQHEGDLQKCARAPIYQRIPFIEELVGDTASFSGLQLAETMPSPRTLKTHLPVQLLPPSFWEQKCKIIYVARNIKDNAVSYFHFHRMDHFLPEPGEWNQFLENFIAGKVAWGSWFDHVRGWWEAKDRHPILYLLYEDMKENPSREIQKVAKFLGLELPELVLNKIVQHTDFKCMKANPMANYSTMPPVIMDHGISPFLRKGTVGDWKEHFTVAQSERLDDIYAREMEGSGLTFRTQL</sequence>
<comment type="similarity">
    <text evidence="2 5">Belongs to the sulfotransferase 1 family.</text>
</comment>
<accession>A0A8D2IVQ0</accession>
<organism evidence="7 8">
    <name type="scientific">Varanus komodoensis</name>
    <name type="common">Komodo dragon</name>
    <dbReference type="NCBI Taxonomy" id="61221"/>
    <lineage>
        <taxon>Eukaryota</taxon>
        <taxon>Metazoa</taxon>
        <taxon>Chordata</taxon>
        <taxon>Craniata</taxon>
        <taxon>Vertebrata</taxon>
        <taxon>Euteleostomi</taxon>
        <taxon>Lepidosauria</taxon>
        <taxon>Squamata</taxon>
        <taxon>Bifurcata</taxon>
        <taxon>Unidentata</taxon>
        <taxon>Episquamata</taxon>
        <taxon>Toxicofera</taxon>
        <taxon>Anguimorpha</taxon>
        <taxon>Paleoanguimorpha</taxon>
        <taxon>Varanoidea</taxon>
        <taxon>Varanidae</taxon>
        <taxon>Varanus</taxon>
    </lineage>
</organism>
<dbReference type="Pfam" id="PF00685">
    <property type="entry name" value="Sulfotransfer_1"/>
    <property type="match status" value="1"/>
</dbReference>
<evidence type="ECO:0000256" key="2">
    <source>
        <dbReference type="ARBA" id="ARBA00005771"/>
    </source>
</evidence>
<dbReference type="EC" id="2.8.2.-" evidence="5"/>
<name>A0A8D2IVQ0_VARKO</name>
<comment type="subcellular location">
    <subcellularLocation>
        <location evidence="1">Cytoplasm</location>
    </subcellularLocation>
</comment>
<gene>
    <name evidence="7" type="primary">LOC123032154</name>
</gene>
<evidence type="ECO:0000313" key="8">
    <source>
        <dbReference type="Proteomes" id="UP000694545"/>
    </source>
</evidence>
<evidence type="ECO:0000256" key="1">
    <source>
        <dbReference type="ARBA" id="ARBA00004496"/>
    </source>
</evidence>
<evidence type="ECO:0000256" key="5">
    <source>
        <dbReference type="RuleBase" id="RU361155"/>
    </source>
</evidence>
<reference evidence="7" key="1">
    <citation type="submission" date="2025-08" db="UniProtKB">
        <authorList>
            <consortium name="Ensembl"/>
        </authorList>
    </citation>
    <scope>IDENTIFICATION</scope>
</reference>